<proteinExistence type="predicted"/>
<sequence>MSATTPYAREARTGIPSADELRSRIPGWGADLDPADRPSYPREIDAVPDTAHWHLPEQQEEAWPRERSIEHARLTPVFGTSCPPRGLSGAVRKLAYARYSEARAAHWLLLLAADRIDVKEQAALALLRGRPDDPVTQTGILGERRYHGLSSRRRGHRVDTVHHPLDPVIVGLPWIAGGWAAWRLLRRARR</sequence>
<dbReference type="AlphaFoldDB" id="A0A316THM9"/>
<evidence type="ECO:0000313" key="2">
    <source>
        <dbReference type="EMBL" id="PWN02605.1"/>
    </source>
</evidence>
<organism evidence="2 3">
    <name type="scientific">Nocardioides silvaticus</name>
    <dbReference type="NCBI Taxonomy" id="2201891"/>
    <lineage>
        <taxon>Bacteria</taxon>
        <taxon>Bacillati</taxon>
        <taxon>Actinomycetota</taxon>
        <taxon>Actinomycetes</taxon>
        <taxon>Propionibacteriales</taxon>
        <taxon>Nocardioidaceae</taxon>
        <taxon>Nocardioides</taxon>
    </lineage>
</organism>
<protein>
    <submittedName>
        <fullName evidence="2">Uncharacterized protein</fullName>
    </submittedName>
</protein>
<dbReference type="RefSeq" id="WP_109694308.1">
    <property type="nucleotide sequence ID" value="NZ_QGDD01000005.1"/>
</dbReference>
<feature type="region of interest" description="Disordered" evidence="1">
    <location>
        <begin position="1"/>
        <end position="37"/>
    </location>
</feature>
<dbReference type="Proteomes" id="UP000245507">
    <property type="component" value="Unassembled WGS sequence"/>
</dbReference>
<reference evidence="2 3" key="1">
    <citation type="submission" date="2018-05" db="EMBL/GenBank/DDBJ databases">
        <title>Nocardioides silvaticus genome.</title>
        <authorList>
            <person name="Li C."/>
            <person name="Wang G."/>
        </authorList>
    </citation>
    <scope>NUCLEOTIDE SEQUENCE [LARGE SCALE GENOMIC DNA]</scope>
    <source>
        <strain evidence="2 3">CCTCC AB 2018079</strain>
    </source>
</reference>
<dbReference type="OrthoDB" id="6021991at2"/>
<evidence type="ECO:0000256" key="1">
    <source>
        <dbReference type="SAM" id="MobiDB-lite"/>
    </source>
</evidence>
<dbReference type="EMBL" id="QGDD01000005">
    <property type="protein sequence ID" value="PWN02605.1"/>
    <property type="molecule type" value="Genomic_DNA"/>
</dbReference>
<name>A0A316THM9_9ACTN</name>
<keyword evidence="3" id="KW-1185">Reference proteome</keyword>
<accession>A0A316THM9</accession>
<comment type="caution">
    <text evidence="2">The sequence shown here is derived from an EMBL/GenBank/DDBJ whole genome shotgun (WGS) entry which is preliminary data.</text>
</comment>
<evidence type="ECO:0000313" key="3">
    <source>
        <dbReference type="Proteomes" id="UP000245507"/>
    </source>
</evidence>
<gene>
    <name evidence="2" type="ORF">DJ010_12930</name>
</gene>